<keyword evidence="2" id="KW-1133">Transmembrane helix</keyword>
<organism evidence="3 4">
    <name type="scientific">Chironomus riparius</name>
    <dbReference type="NCBI Taxonomy" id="315576"/>
    <lineage>
        <taxon>Eukaryota</taxon>
        <taxon>Metazoa</taxon>
        <taxon>Ecdysozoa</taxon>
        <taxon>Arthropoda</taxon>
        <taxon>Hexapoda</taxon>
        <taxon>Insecta</taxon>
        <taxon>Pterygota</taxon>
        <taxon>Neoptera</taxon>
        <taxon>Endopterygota</taxon>
        <taxon>Diptera</taxon>
        <taxon>Nematocera</taxon>
        <taxon>Chironomoidea</taxon>
        <taxon>Chironomidae</taxon>
        <taxon>Chironominae</taxon>
        <taxon>Chironomus</taxon>
    </lineage>
</organism>
<dbReference type="OrthoDB" id="8172581at2759"/>
<name>A0A9N9RNF5_9DIPT</name>
<dbReference type="EMBL" id="OU895878">
    <property type="protein sequence ID" value="CAG9801679.1"/>
    <property type="molecule type" value="Genomic_DNA"/>
</dbReference>
<keyword evidence="4" id="KW-1185">Reference proteome</keyword>
<dbReference type="Proteomes" id="UP001153620">
    <property type="component" value="Chromosome 2"/>
</dbReference>
<feature type="region of interest" description="Disordered" evidence="1">
    <location>
        <begin position="1"/>
        <end position="21"/>
    </location>
</feature>
<dbReference type="AlphaFoldDB" id="A0A9N9RNF5"/>
<protein>
    <submittedName>
        <fullName evidence="3">Uncharacterized protein</fullName>
    </submittedName>
</protein>
<sequence>MPVGGRAIGKTGFSSGLSASGRSYNDINEEIYYLSIFMATLIAILISIALLYILFEKCQKKQKHFITA</sequence>
<proteinExistence type="predicted"/>
<keyword evidence="2" id="KW-0812">Transmembrane</keyword>
<feature type="compositionally biased region" description="Polar residues" evidence="1">
    <location>
        <begin position="12"/>
        <end position="21"/>
    </location>
</feature>
<feature type="transmembrane region" description="Helical" evidence="2">
    <location>
        <begin position="31"/>
        <end position="55"/>
    </location>
</feature>
<accession>A0A9N9RNF5</accession>
<reference evidence="3" key="1">
    <citation type="submission" date="2022-01" db="EMBL/GenBank/DDBJ databases">
        <authorList>
            <person name="King R."/>
        </authorList>
    </citation>
    <scope>NUCLEOTIDE SEQUENCE</scope>
</reference>
<keyword evidence="2" id="KW-0472">Membrane</keyword>
<gene>
    <name evidence="3" type="ORF">CHIRRI_LOCUS4601</name>
</gene>
<evidence type="ECO:0000256" key="1">
    <source>
        <dbReference type="SAM" id="MobiDB-lite"/>
    </source>
</evidence>
<evidence type="ECO:0000256" key="2">
    <source>
        <dbReference type="SAM" id="Phobius"/>
    </source>
</evidence>
<evidence type="ECO:0000313" key="3">
    <source>
        <dbReference type="EMBL" id="CAG9801679.1"/>
    </source>
</evidence>
<evidence type="ECO:0000313" key="4">
    <source>
        <dbReference type="Proteomes" id="UP001153620"/>
    </source>
</evidence>
<reference evidence="3" key="2">
    <citation type="submission" date="2022-10" db="EMBL/GenBank/DDBJ databases">
        <authorList>
            <consortium name="ENA_rothamsted_submissions"/>
            <consortium name="culmorum"/>
            <person name="King R."/>
        </authorList>
    </citation>
    <scope>NUCLEOTIDE SEQUENCE</scope>
</reference>